<evidence type="ECO:0000256" key="6">
    <source>
        <dbReference type="SAM" id="MobiDB-lite"/>
    </source>
</evidence>
<feature type="repeat" description="WD" evidence="5">
    <location>
        <begin position="212"/>
        <end position="249"/>
    </location>
</feature>
<dbReference type="Gene3D" id="2.130.10.10">
    <property type="entry name" value="YVTN repeat-like/Quinoprotein amine dehydrogenase"/>
    <property type="match status" value="3"/>
</dbReference>
<dbReference type="EMBL" id="JALJOT010000005">
    <property type="protein sequence ID" value="KAK9915369.1"/>
    <property type="molecule type" value="Genomic_DNA"/>
</dbReference>
<feature type="region of interest" description="Disordered" evidence="6">
    <location>
        <begin position="773"/>
        <end position="814"/>
    </location>
</feature>
<dbReference type="PANTHER" id="PTHR16266">
    <property type="entry name" value="WD REPEAT DOMAIN 9"/>
    <property type="match status" value="1"/>
</dbReference>
<dbReference type="InterPro" id="IPR057451">
    <property type="entry name" value="BRWD/PHIP_AD"/>
</dbReference>
<feature type="region of interest" description="Disordered" evidence="6">
    <location>
        <begin position="1359"/>
        <end position="1526"/>
    </location>
</feature>
<feature type="compositionally biased region" description="Basic and acidic residues" evidence="6">
    <location>
        <begin position="880"/>
        <end position="897"/>
    </location>
</feature>
<dbReference type="InterPro" id="IPR001680">
    <property type="entry name" value="WD40_rpt"/>
</dbReference>
<evidence type="ECO:0000313" key="9">
    <source>
        <dbReference type="Proteomes" id="UP001491310"/>
    </source>
</evidence>
<dbReference type="PRINTS" id="PR00320">
    <property type="entry name" value="GPROTEINBRPT"/>
</dbReference>
<keyword evidence="2" id="KW-0677">Repeat</keyword>
<dbReference type="PANTHER" id="PTHR16266:SF17">
    <property type="entry name" value="BRWD3"/>
    <property type="match status" value="1"/>
</dbReference>
<dbReference type="SMART" id="SM00320">
    <property type="entry name" value="WD40"/>
    <property type="match status" value="7"/>
</dbReference>
<evidence type="ECO:0000256" key="5">
    <source>
        <dbReference type="PROSITE-ProRule" id="PRU00221"/>
    </source>
</evidence>
<dbReference type="Pfam" id="PF00400">
    <property type="entry name" value="WD40"/>
    <property type="match status" value="4"/>
</dbReference>
<feature type="repeat" description="WD" evidence="5">
    <location>
        <begin position="170"/>
        <end position="211"/>
    </location>
</feature>
<evidence type="ECO:0000313" key="8">
    <source>
        <dbReference type="EMBL" id="KAK9915369.1"/>
    </source>
</evidence>
<proteinExistence type="predicted"/>
<feature type="region of interest" description="Disordered" evidence="6">
    <location>
        <begin position="441"/>
        <end position="468"/>
    </location>
</feature>
<feature type="compositionally biased region" description="Low complexity" evidence="6">
    <location>
        <begin position="788"/>
        <end position="807"/>
    </location>
</feature>
<keyword evidence="9" id="KW-1185">Reference proteome</keyword>
<dbReference type="InterPro" id="IPR036322">
    <property type="entry name" value="WD40_repeat_dom_sf"/>
</dbReference>
<feature type="repeat" description="WD" evidence="5">
    <location>
        <begin position="257"/>
        <end position="299"/>
    </location>
</feature>
<reference evidence="8 9" key="1">
    <citation type="journal article" date="2024" name="Nat. Commun.">
        <title>Phylogenomics reveals the evolutionary origins of lichenization in chlorophyte algae.</title>
        <authorList>
            <person name="Puginier C."/>
            <person name="Libourel C."/>
            <person name="Otte J."/>
            <person name="Skaloud P."/>
            <person name="Haon M."/>
            <person name="Grisel S."/>
            <person name="Petersen M."/>
            <person name="Berrin J.G."/>
            <person name="Delaux P.M."/>
            <person name="Dal Grande F."/>
            <person name="Keller J."/>
        </authorList>
    </citation>
    <scope>NUCLEOTIDE SEQUENCE [LARGE SCALE GENOMIC DNA]</scope>
    <source>
        <strain evidence="8 9">SAG 216-7</strain>
    </source>
</reference>
<dbReference type="InterPro" id="IPR052060">
    <property type="entry name" value="Bromo_WD_repeat"/>
</dbReference>
<dbReference type="InterPro" id="IPR015943">
    <property type="entry name" value="WD40/YVTN_repeat-like_dom_sf"/>
</dbReference>
<dbReference type="PROSITE" id="PS50294">
    <property type="entry name" value="WD_REPEATS_REGION"/>
    <property type="match status" value="2"/>
</dbReference>
<feature type="compositionally biased region" description="Low complexity" evidence="6">
    <location>
        <begin position="330"/>
        <end position="363"/>
    </location>
</feature>
<dbReference type="SUPFAM" id="SSF47370">
    <property type="entry name" value="Bromodomain"/>
    <property type="match status" value="1"/>
</dbReference>
<feature type="compositionally biased region" description="Low complexity" evidence="6">
    <location>
        <begin position="1563"/>
        <end position="1583"/>
    </location>
</feature>
<evidence type="ECO:0000256" key="3">
    <source>
        <dbReference type="ARBA" id="ARBA00023117"/>
    </source>
</evidence>
<feature type="compositionally biased region" description="Basic residues" evidence="6">
    <location>
        <begin position="1388"/>
        <end position="1400"/>
    </location>
</feature>
<feature type="region of interest" description="Disordered" evidence="6">
    <location>
        <begin position="835"/>
        <end position="998"/>
    </location>
</feature>
<keyword evidence="3 4" id="KW-0103">Bromodomain</keyword>
<name>A0ABR2YU27_9CHLO</name>
<feature type="compositionally biased region" description="Low complexity" evidence="6">
    <location>
        <begin position="1435"/>
        <end position="1444"/>
    </location>
</feature>
<evidence type="ECO:0000256" key="4">
    <source>
        <dbReference type="PROSITE-ProRule" id="PRU00035"/>
    </source>
</evidence>
<sequence>MSEVDACELHFLILHYLSLGPCRQTAALLQEEALKHNLLPTRTDIFGRRHGLSYEELKERFSHVPQTWLEQLLAVLSHVRQRSGNASSQGLTSLLDAGALTSILALQDGKSEPAEEASHVARWLWPHHSVASVLQKNLLREIGWSPSVRAPGNLLPPEQFTKQLHYQRTVRGHHFAVYCIAFDRSGRRIITGSDDRLVKIWSVETALLLLSCRGHEGEVTDLALSSDNGIVASSSNDTTIRCWDMTEGQLGVPVAVLLGHTAPVTFIDFCACIPDALLSSSLDGTCRIWSAKDGGAAVHVLTAAAIFGPTRGLTRFGGGLPGDFGRHTRSAAGPSTGPASGAAGPSASNGRASAAPAGPGPSSMRLAAAAAAAAASNGSAPASGDELQQGAPSQNETPGLLVCSFSNDANYIVAGANDCCTYVWHWDVGQKARHRSMRRFYAPPEDDDDKSSAEDSLNHNSKGIATGAKDGSVRIWRRQRKGRPVSNMWVQSHALSCPVDDAAAANARRRRRAPPTNSINQVAWTRDDSMILAALTDDSVRVWDAWSGQLLQRLEGHAGRAHVLECHPLDHRLAMSAGYDGLTIIWDIIAGRALTRFSTQDTRPAGDRWCDPIQLVDGHWSADGASVVVADVAGQWHLYSCGNFTFPARALYDHFLSGDYTALVRDASQFVLDADSQQPPHISQQNDTLVDFLGEPYPPSIQAARREGRLGRMFEAELAVELRSQPGMLPNALIQAGPTLTAAAWQSQEAGGSEEDIQLAVARAHERMLQAELAESQAPAAQAGPSEPQQQQPARGGRPPPDGSRAASSRQAEQVRALNRLEDDADSLNDFAFTSDEESEGWQHTEARPTRASVRQQARQLRSRNRGAGEAGDHEESEDNRERRAARRAEMRERRQVELMLEESAARPTRASKRPRRGAAGASAAEAGTSGSEFSSGEDEYEVSEDGVPGTRRLLRKRTGAAPGGSQRQRERERERERQESRRRQREARLQKRNRSRLRAQAVHAEGAALEGRSIKAYSWLQVLAQTPGVYVPQLGDDVVYLQQGHRLYFEKMNDKRRGPWDTVISNAAGSRGCRMRQAEPARVVALRYEVSADAHHDTMAVLRLALADEASPLAGREFEVEMPPPHHGQAEFIVLRSRFDASVQRDWHVGDKCQVYYPDEEPGRGQWWAGQVVVDQQSFLEPEEARQLLENPWGSESLWERFTIHWDEPVGADPSQQSPWEMFNEDVQPEEVLAEAPALEPSLQLRASAALERLSRAPRFQLFHETPTPDAVFSTGDEDTPVWYTAVVPLPLAIPDLLERVRSGYYRQPQALQHDARTIASNAVLFNGDGSEVALLADELAGCIIAAVQGQEVVINEATGVDDDEDEEEVDISEDSEDEGGAGFHHFERRPRSQRKRINHSAPGALGPSSDDEDEEEAGPSRHTRHRSSHRNAGAHGHAEGSAGALGGNSRFPSRLRHVVSRYSPEADGAAFPDRHARRRDGDAQHSAPSQGQAAPSRRRSQEHPAAGPSGRGEPAPASAAPGRFSAPVVRLRVSSRLHGLETPPIAQLLRSHPPSLPPPAAAVDGAGRPPRRAAAAAVQPLLPSPGASPEPEQRRRASLRGNMREQSTPALQNGAADSAGPAASVEDGAPRSQEPSPGRPTRRRAASMTPSLPCAGANGTAHSNGDAAAVGGGRWPRRQGSRTSSGLRIRFTRNEMSP</sequence>
<feature type="repeat" description="WD" evidence="5">
    <location>
        <begin position="512"/>
        <end position="553"/>
    </location>
</feature>
<evidence type="ECO:0000259" key="7">
    <source>
        <dbReference type="PROSITE" id="PS50014"/>
    </source>
</evidence>
<organism evidence="8 9">
    <name type="scientific">Coccomyxa subellipsoidea</name>
    <dbReference type="NCBI Taxonomy" id="248742"/>
    <lineage>
        <taxon>Eukaryota</taxon>
        <taxon>Viridiplantae</taxon>
        <taxon>Chlorophyta</taxon>
        <taxon>core chlorophytes</taxon>
        <taxon>Trebouxiophyceae</taxon>
        <taxon>Trebouxiophyceae incertae sedis</taxon>
        <taxon>Coccomyxaceae</taxon>
        <taxon>Coccomyxa</taxon>
    </lineage>
</organism>
<dbReference type="Pfam" id="PF25313">
    <property type="entry name" value="BRWD_AD"/>
    <property type="match status" value="1"/>
</dbReference>
<feature type="region of interest" description="Disordered" evidence="6">
    <location>
        <begin position="1545"/>
        <end position="1700"/>
    </location>
</feature>
<gene>
    <name evidence="8" type="ORF">WJX75_008121</name>
</gene>
<dbReference type="PROSITE" id="PS50014">
    <property type="entry name" value="BROMODOMAIN_2"/>
    <property type="match status" value="1"/>
</dbReference>
<dbReference type="PROSITE" id="PS50082">
    <property type="entry name" value="WD_REPEATS_2"/>
    <property type="match status" value="4"/>
</dbReference>
<feature type="compositionally biased region" description="Acidic residues" evidence="6">
    <location>
        <begin position="1361"/>
        <end position="1381"/>
    </location>
</feature>
<dbReference type="InterPro" id="IPR020472">
    <property type="entry name" value="WD40_PAC1"/>
</dbReference>
<feature type="compositionally biased region" description="Basic and acidic residues" evidence="6">
    <location>
        <begin position="968"/>
        <end position="990"/>
    </location>
</feature>
<feature type="compositionally biased region" description="Acidic residues" evidence="6">
    <location>
        <begin position="936"/>
        <end position="945"/>
    </location>
</feature>
<accession>A0ABR2YU27</accession>
<dbReference type="Pfam" id="PF00439">
    <property type="entry name" value="Bromodomain"/>
    <property type="match status" value="1"/>
</dbReference>
<feature type="compositionally biased region" description="Low complexity" evidence="6">
    <location>
        <begin position="918"/>
        <end position="935"/>
    </location>
</feature>
<dbReference type="Gene3D" id="1.20.920.10">
    <property type="entry name" value="Bromodomain-like"/>
    <property type="match status" value="1"/>
</dbReference>
<dbReference type="InterPro" id="IPR036427">
    <property type="entry name" value="Bromodomain-like_sf"/>
</dbReference>
<keyword evidence="1 5" id="KW-0853">WD repeat</keyword>
<comment type="caution">
    <text evidence="8">The sequence shown here is derived from an EMBL/GenBank/DDBJ whole genome shotgun (WGS) entry which is preliminary data.</text>
</comment>
<dbReference type="InterPro" id="IPR001487">
    <property type="entry name" value="Bromodomain"/>
</dbReference>
<dbReference type="CDD" id="cd00200">
    <property type="entry name" value="WD40"/>
    <property type="match status" value="1"/>
</dbReference>
<dbReference type="Proteomes" id="UP001491310">
    <property type="component" value="Unassembled WGS sequence"/>
</dbReference>
<evidence type="ECO:0000256" key="2">
    <source>
        <dbReference type="ARBA" id="ARBA00022737"/>
    </source>
</evidence>
<protein>
    <recommendedName>
        <fullName evidence="7">Bromo domain-containing protein</fullName>
    </recommendedName>
</protein>
<feature type="region of interest" description="Disordered" evidence="6">
    <location>
        <begin position="318"/>
        <end position="363"/>
    </location>
</feature>
<evidence type="ECO:0000256" key="1">
    <source>
        <dbReference type="ARBA" id="ARBA00022574"/>
    </source>
</evidence>
<feature type="domain" description="Bromo" evidence="7">
    <location>
        <begin position="1285"/>
        <end position="1335"/>
    </location>
</feature>
<dbReference type="InterPro" id="IPR057452">
    <property type="entry name" value="BRWD/PHIP_N"/>
</dbReference>
<dbReference type="SUPFAM" id="SSF50978">
    <property type="entry name" value="WD40 repeat-like"/>
    <property type="match status" value="2"/>
</dbReference>
<dbReference type="Pfam" id="PF25437">
    <property type="entry name" value="BRWD1_N"/>
    <property type="match status" value="1"/>
</dbReference>